<dbReference type="AlphaFoldDB" id="A7HRD0"/>
<dbReference type="InterPro" id="IPR010679">
    <property type="entry name" value="DUF1254"/>
</dbReference>
<dbReference type="PANTHER" id="PTHR36509:SF2">
    <property type="entry name" value="BLL3101 PROTEIN"/>
    <property type="match status" value="1"/>
</dbReference>
<reference evidence="2 3" key="1">
    <citation type="journal article" date="2011" name="Stand. Genomic Sci.">
        <title>Complete genome sequence of Parvibaculum lavamentivorans type strain (DS-1(T)).</title>
        <authorList>
            <person name="Schleheck D."/>
            <person name="Weiss M."/>
            <person name="Pitluck S."/>
            <person name="Bruce D."/>
            <person name="Land M.L."/>
            <person name="Han S."/>
            <person name="Saunders E."/>
            <person name="Tapia R."/>
            <person name="Detter C."/>
            <person name="Brettin T."/>
            <person name="Han J."/>
            <person name="Woyke T."/>
            <person name="Goodwin L."/>
            <person name="Pennacchio L."/>
            <person name="Nolan M."/>
            <person name="Cook A.M."/>
            <person name="Kjelleberg S."/>
            <person name="Thomas T."/>
        </authorList>
    </citation>
    <scope>NUCLEOTIDE SEQUENCE [LARGE SCALE GENOMIC DNA]</scope>
    <source>
        <strain evidence="3">DS-1 / DSM 13023 / NCIMB 13966</strain>
    </source>
</reference>
<sequence>MNRKPQWLAVVAVLAVILHLAIVWAVPRVVMSVAMAKIGDTAALNEFTHPPRATDASRAVVRPSPDLAYSICLLDLSQGPVRIEVPASAPYTSLALYSSITDNYFVRNNREDGGLQDGEMIGVVVTGPADEAPANLPEGLAVVSSPTEKGLALVRRVIESDAAMPGLDALRASSVCTPYGN</sequence>
<dbReference type="eggNOG" id="COG5436">
    <property type="taxonomic scope" value="Bacteria"/>
</dbReference>
<dbReference type="STRING" id="402881.Plav_0840"/>
<proteinExistence type="predicted"/>
<keyword evidence="3" id="KW-1185">Reference proteome</keyword>
<dbReference type="EMBL" id="CP000774">
    <property type="protein sequence ID" value="ABS62463.1"/>
    <property type="molecule type" value="Genomic_DNA"/>
</dbReference>
<dbReference type="OrthoDB" id="1346484at2"/>
<accession>A7HRD0</accession>
<dbReference type="Gene3D" id="2.60.40.1610">
    <property type="entry name" value="Domain of unknown function DUF1254"/>
    <property type="match status" value="1"/>
</dbReference>
<dbReference type="KEGG" id="pla:Plav_0840"/>
<dbReference type="Proteomes" id="UP000006377">
    <property type="component" value="Chromosome"/>
</dbReference>
<organism evidence="2 3">
    <name type="scientific">Parvibaculum lavamentivorans (strain DS-1 / DSM 13023 / NCIMB 13966)</name>
    <dbReference type="NCBI Taxonomy" id="402881"/>
    <lineage>
        <taxon>Bacteria</taxon>
        <taxon>Pseudomonadati</taxon>
        <taxon>Pseudomonadota</taxon>
        <taxon>Alphaproteobacteria</taxon>
        <taxon>Hyphomicrobiales</taxon>
        <taxon>Parvibaculaceae</taxon>
        <taxon>Parvibaculum</taxon>
    </lineage>
</organism>
<dbReference type="HOGENOM" id="CLU_113999_0_0_5"/>
<feature type="domain" description="DUF1254" evidence="1">
    <location>
        <begin position="45"/>
        <end position="178"/>
    </location>
</feature>
<protein>
    <submittedName>
        <fullName evidence="2">Integral membrane protein-like protein</fullName>
    </submittedName>
</protein>
<dbReference type="InterPro" id="IPR037050">
    <property type="entry name" value="DUF1254_sf"/>
</dbReference>
<gene>
    <name evidence="2" type="ordered locus">Plav_0840</name>
</gene>
<evidence type="ECO:0000313" key="2">
    <source>
        <dbReference type="EMBL" id="ABS62463.1"/>
    </source>
</evidence>
<name>A7HRD0_PARL1</name>
<evidence type="ECO:0000313" key="3">
    <source>
        <dbReference type="Proteomes" id="UP000006377"/>
    </source>
</evidence>
<dbReference type="RefSeq" id="WP_012109713.1">
    <property type="nucleotide sequence ID" value="NC_009719.1"/>
</dbReference>
<evidence type="ECO:0000259" key="1">
    <source>
        <dbReference type="Pfam" id="PF06863"/>
    </source>
</evidence>
<dbReference type="SUPFAM" id="SSF160935">
    <property type="entry name" value="VPA0735-like"/>
    <property type="match status" value="1"/>
</dbReference>
<dbReference type="Pfam" id="PF06863">
    <property type="entry name" value="DUF1254"/>
    <property type="match status" value="1"/>
</dbReference>
<dbReference type="PANTHER" id="PTHR36509">
    <property type="entry name" value="BLL3101 PROTEIN"/>
    <property type="match status" value="1"/>
</dbReference>